<sequence length="23" mass="2463">MNSSDSSIILEAKGISKYFGTIT</sequence>
<evidence type="ECO:0000313" key="1">
    <source>
        <dbReference type="EMBL" id="SVD84829.1"/>
    </source>
</evidence>
<protein>
    <submittedName>
        <fullName evidence="1">Uncharacterized protein</fullName>
    </submittedName>
</protein>
<dbReference type="EMBL" id="UINC01177274">
    <property type="protein sequence ID" value="SVD84829.1"/>
    <property type="molecule type" value="Genomic_DNA"/>
</dbReference>
<reference evidence="1" key="1">
    <citation type="submission" date="2018-05" db="EMBL/GenBank/DDBJ databases">
        <authorList>
            <person name="Lanie J.A."/>
            <person name="Ng W.-L."/>
            <person name="Kazmierczak K.M."/>
            <person name="Andrzejewski T.M."/>
            <person name="Davidsen T.M."/>
            <person name="Wayne K.J."/>
            <person name="Tettelin H."/>
            <person name="Glass J.I."/>
            <person name="Rusch D."/>
            <person name="Podicherti R."/>
            <person name="Tsui H.-C.T."/>
            <person name="Winkler M.E."/>
        </authorList>
    </citation>
    <scope>NUCLEOTIDE SEQUENCE</scope>
</reference>
<proteinExistence type="predicted"/>
<gene>
    <name evidence="1" type="ORF">METZ01_LOCUS437683</name>
</gene>
<feature type="non-terminal residue" evidence="1">
    <location>
        <position position="23"/>
    </location>
</feature>
<organism evidence="1">
    <name type="scientific">marine metagenome</name>
    <dbReference type="NCBI Taxonomy" id="408172"/>
    <lineage>
        <taxon>unclassified sequences</taxon>
        <taxon>metagenomes</taxon>
        <taxon>ecological metagenomes</taxon>
    </lineage>
</organism>
<name>A0A382YPC5_9ZZZZ</name>
<accession>A0A382YPC5</accession>
<dbReference type="AlphaFoldDB" id="A0A382YPC5"/>